<gene>
    <name evidence="1" type="ORF">IAC18_06590</name>
</gene>
<dbReference type="AlphaFoldDB" id="A0A9D1FEA6"/>
<dbReference type="EMBL" id="DVJK01000184">
    <property type="protein sequence ID" value="HIS67215.1"/>
    <property type="molecule type" value="Genomic_DNA"/>
</dbReference>
<dbReference type="Proteomes" id="UP000824001">
    <property type="component" value="Unassembled WGS sequence"/>
</dbReference>
<proteinExistence type="predicted"/>
<protein>
    <submittedName>
        <fullName evidence="1">Uncharacterized protein</fullName>
    </submittedName>
</protein>
<evidence type="ECO:0000313" key="2">
    <source>
        <dbReference type="Proteomes" id="UP000824001"/>
    </source>
</evidence>
<organism evidence="1 2">
    <name type="scientific">Candidatus Scatomorpha merdipullorum</name>
    <dbReference type="NCBI Taxonomy" id="2840927"/>
    <lineage>
        <taxon>Bacteria</taxon>
        <taxon>Bacillati</taxon>
        <taxon>Bacillota</taxon>
        <taxon>Clostridia</taxon>
        <taxon>Eubacteriales</taxon>
        <taxon>Candidatus Scatomorpha</taxon>
    </lineage>
</organism>
<accession>A0A9D1FEA6</accession>
<comment type="caution">
    <text evidence="1">The sequence shown here is derived from an EMBL/GenBank/DDBJ whole genome shotgun (WGS) entry which is preliminary data.</text>
</comment>
<name>A0A9D1FEA6_9FIRM</name>
<sequence length="467" mass="50919">MRRGYERFLRSGINLAPLGVAPGGEPYFCTPRGYSMIGSEGVDGVHYCFVRGYGETVFAVSPESAGPERVRAVARDFSDFLRLLLACGHGAAIEQCPHMTRAQFDAYLAENPVADGQRAVLDEIAAALSLEPTPDPWAYIHGLQEGFDYGKIKYLEPEAAAEPALEAEADGAACFEPGGEPGIELPLKSRFEALGWRWTAAALGLCPEGLVLRLAREVAPEDFAAFMARCGLSFEDAGRKYSAAERMRIEAENPLGFDFDAALLLNGERIESSGSSGSGWISLDGAKHGPDSFLARYGLDPSRCWSFRSIRYIAPGLAPEDVRSLSLSLKPNPVDLPGEPFIAREGKVIELAHPATGEKYALTVDEIRPERLDLRDDDYIYPKCCRVLRYTLTPDTDALLLRDVSEGDLARRRDGKEGFAGTIGVFGLSAGAGHTAHSALRFEMPAEVEWLPVWRVEGGESEEIRLL</sequence>
<reference evidence="1" key="1">
    <citation type="submission" date="2020-10" db="EMBL/GenBank/DDBJ databases">
        <authorList>
            <person name="Gilroy R."/>
        </authorList>
    </citation>
    <scope>NUCLEOTIDE SEQUENCE</scope>
    <source>
        <strain evidence="1">ChiHjej10B9-9673</strain>
    </source>
</reference>
<evidence type="ECO:0000313" key="1">
    <source>
        <dbReference type="EMBL" id="HIS67215.1"/>
    </source>
</evidence>
<reference evidence="1" key="2">
    <citation type="journal article" date="2021" name="PeerJ">
        <title>Extensive microbial diversity within the chicken gut microbiome revealed by metagenomics and culture.</title>
        <authorList>
            <person name="Gilroy R."/>
            <person name="Ravi A."/>
            <person name="Getino M."/>
            <person name="Pursley I."/>
            <person name="Horton D.L."/>
            <person name="Alikhan N.F."/>
            <person name="Baker D."/>
            <person name="Gharbi K."/>
            <person name="Hall N."/>
            <person name="Watson M."/>
            <person name="Adriaenssens E.M."/>
            <person name="Foster-Nyarko E."/>
            <person name="Jarju S."/>
            <person name="Secka A."/>
            <person name="Antonio M."/>
            <person name="Oren A."/>
            <person name="Chaudhuri R.R."/>
            <person name="La Ragione R."/>
            <person name="Hildebrand F."/>
            <person name="Pallen M.J."/>
        </authorList>
    </citation>
    <scope>NUCLEOTIDE SEQUENCE</scope>
    <source>
        <strain evidence="1">ChiHjej10B9-9673</strain>
    </source>
</reference>